<dbReference type="EC" id="2.7.1.2" evidence="2"/>
<gene>
    <name evidence="2" type="primary">glcK</name>
    <name evidence="2" type="ORF">HLPCO_000320</name>
</gene>
<keyword evidence="2" id="KW-0808">Transferase</keyword>
<proteinExistence type="inferred from homology"/>
<dbReference type="EMBL" id="AFNU02000001">
    <property type="protein sequence ID" value="ERJ13654.1"/>
    <property type="molecule type" value="Genomic_DNA"/>
</dbReference>
<dbReference type="RefSeq" id="WP_008826241.1">
    <property type="nucleotide sequence ID" value="NZ_AFNU02000001.1"/>
</dbReference>
<dbReference type="Gene3D" id="3.30.420.40">
    <property type="match status" value="2"/>
</dbReference>
<sequence length="299" mass="32487">MTQVIGIDIGGTEIKGAVLSLDGTILYESRVKTDTRLGRDSILNGLNQLIEEFLFRYDSVVSIGIGSAGRINVAEGTVAFATDNLPGWNGFHLKEYIENQFNLPVAVENDANVALIGEAYKGVGKLYNDIVMLTLGTGVGGANIVNGKIQNGKDYHAGEWGHVVLYPNGRICNCGQKGCIEQYLSGTALVRRINELGYNIGHGSEIFKLIERGNKDVSNALNEYIDDLIIVLHNISLSINPELIIIGGGVVHSRNYWWPILENKLKENDQIKCLVQPAKLENTAGIIGAGKIALNVLEK</sequence>
<reference evidence="2 3" key="1">
    <citation type="journal article" date="2011" name="J. Bacteriol.">
        <title>Genome sequence of Haloplasma contractile, an unusual contractile bacterium from a deep-sea anoxic brine lake.</title>
        <authorList>
            <person name="Antunes A."/>
            <person name="Alam I."/>
            <person name="El Dorry H."/>
            <person name="Siam R."/>
            <person name="Robertson A."/>
            <person name="Bajic V.B."/>
            <person name="Stingl U."/>
        </authorList>
    </citation>
    <scope>NUCLEOTIDE SEQUENCE [LARGE SCALE GENOMIC DNA]</scope>
    <source>
        <strain evidence="2 3">SSD-17B</strain>
    </source>
</reference>
<evidence type="ECO:0000313" key="3">
    <source>
        <dbReference type="Proteomes" id="UP000005707"/>
    </source>
</evidence>
<dbReference type="STRING" id="1033810.HLPCO_000320"/>
<comment type="similarity">
    <text evidence="1">Belongs to the ROK (NagC/XylR) family.</text>
</comment>
<dbReference type="InterPro" id="IPR043129">
    <property type="entry name" value="ATPase_NBD"/>
</dbReference>
<name>U2FRR5_9MOLU</name>
<accession>U2FRR5</accession>
<keyword evidence="3" id="KW-1185">Reference proteome</keyword>
<organism evidence="2 3">
    <name type="scientific">Haloplasma contractile SSD-17B</name>
    <dbReference type="NCBI Taxonomy" id="1033810"/>
    <lineage>
        <taxon>Bacteria</taxon>
        <taxon>Bacillati</taxon>
        <taxon>Mycoplasmatota</taxon>
        <taxon>Mollicutes</taxon>
        <taxon>Haloplasmatales</taxon>
        <taxon>Haloplasmataceae</taxon>
        <taxon>Haloplasma</taxon>
    </lineage>
</organism>
<comment type="caution">
    <text evidence="2">The sequence shown here is derived from an EMBL/GenBank/DDBJ whole genome shotgun (WGS) entry which is preliminary data.</text>
</comment>
<evidence type="ECO:0000313" key="2">
    <source>
        <dbReference type="EMBL" id="ERJ13654.1"/>
    </source>
</evidence>
<dbReference type="OrthoDB" id="9810372at2"/>
<dbReference type="Pfam" id="PF00480">
    <property type="entry name" value="ROK"/>
    <property type="match status" value="1"/>
</dbReference>
<dbReference type="Proteomes" id="UP000005707">
    <property type="component" value="Unassembled WGS sequence"/>
</dbReference>
<dbReference type="InParanoid" id="U2FRR5"/>
<dbReference type="CDD" id="cd24068">
    <property type="entry name" value="ASKHA_NBD_ROK_FnNanK-like"/>
    <property type="match status" value="1"/>
</dbReference>
<dbReference type="PANTHER" id="PTHR18964:SF149">
    <property type="entry name" value="BIFUNCTIONAL UDP-N-ACETYLGLUCOSAMINE 2-EPIMERASE_N-ACETYLMANNOSAMINE KINASE"/>
    <property type="match status" value="1"/>
</dbReference>
<dbReference type="AlphaFoldDB" id="U2FRR5"/>
<reference evidence="2 3" key="2">
    <citation type="journal article" date="2013" name="PLoS ONE">
        <title>INDIGO - INtegrated Data Warehouse of MIcrobial GenOmes with Examples from the Red Sea Extremophiles.</title>
        <authorList>
            <person name="Alam I."/>
            <person name="Antunes A."/>
            <person name="Kamau A.A."/>
            <person name="Ba Alawi W."/>
            <person name="Kalkatawi M."/>
            <person name="Stingl U."/>
            <person name="Bajic V.B."/>
        </authorList>
    </citation>
    <scope>NUCLEOTIDE SEQUENCE [LARGE SCALE GENOMIC DNA]</scope>
    <source>
        <strain evidence="2 3">SSD-17B</strain>
    </source>
</reference>
<dbReference type="eggNOG" id="COG1940">
    <property type="taxonomic scope" value="Bacteria"/>
</dbReference>
<dbReference type="GO" id="GO:0004340">
    <property type="term" value="F:glucokinase activity"/>
    <property type="evidence" value="ECO:0007669"/>
    <property type="project" value="UniProtKB-EC"/>
</dbReference>
<evidence type="ECO:0000256" key="1">
    <source>
        <dbReference type="ARBA" id="ARBA00006479"/>
    </source>
</evidence>
<dbReference type="PANTHER" id="PTHR18964">
    <property type="entry name" value="ROK (REPRESSOR, ORF, KINASE) FAMILY"/>
    <property type="match status" value="1"/>
</dbReference>
<dbReference type="InterPro" id="IPR000600">
    <property type="entry name" value="ROK"/>
</dbReference>
<dbReference type="SUPFAM" id="SSF53067">
    <property type="entry name" value="Actin-like ATPase domain"/>
    <property type="match status" value="1"/>
</dbReference>
<protein>
    <submittedName>
        <fullName evidence="2">Carbohydrate transport protein</fullName>
        <ecNumber evidence="2">2.7.1.2</ecNumber>
    </submittedName>
</protein>